<dbReference type="GO" id="GO:0000976">
    <property type="term" value="F:transcription cis-regulatory region binding"/>
    <property type="evidence" value="ECO:0007669"/>
    <property type="project" value="TreeGrafter"/>
</dbReference>
<keyword evidence="1" id="KW-0805">Transcription regulation</keyword>
<dbReference type="PANTHER" id="PTHR30055:SF234">
    <property type="entry name" value="HTH-TYPE TRANSCRIPTIONAL REGULATOR BETI"/>
    <property type="match status" value="1"/>
</dbReference>
<keyword evidence="3" id="KW-0804">Transcription</keyword>
<dbReference type="InterPro" id="IPR001647">
    <property type="entry name" value="HTH_TetR"/>
</dbReference>
<dbReference type="SUPFAM" id="SSF48498">
    <property type="entry name" value="Tetracyclin repressor-like, C-terminal domain"/>
    <property type="match status" value="1"/>
</dbReference>
<dbReference type="InterPro" id="IPR041490">
    <property type="entry name" value="KstR2_TetR_C"/>
</dbReference>
<feature type="domain" description="HTH tetR-type" evidence="6">
    <location>
        <begin position="24"/>
        <end position="84"/>
    </location>
</feature>
<dbReference type="InterPro" id="IPR036271">
    <property type="entry name" value="Tet_transcr_reg_TetR-rel_C_sf"/>
</dbReference>
<keyword evidence="2 4" id="KW-0238">DNA-binding</keyword>
<protein>
    <submittedName>
        <fullName evidence="7">Transcriptional regulator, TetR family</fullName>
    </submittedName>
</protein>
<dbReference type="AlphaFoldDB" id="A0A1T4YYK7"/>
<organism evidence="7 8">
    <name type="scientific">Aeromicrobium choanae</name>
    <dbReference type="NCBI Taxonomy" id="1736691"/>
    <lineage>
        <taxon>Bacteria</taxon>
        <taxon>Bacillati</taxon>
        <taxon>Actinomycetota</taxon>
        <taxon>Actinomycetes</taxon>
        <taxon>Propionibacteriales</taxon>
        <taxon>Nocardioidaceae</taxon>
        <taxon>Aeromicrobium</taxon>
    </lineage>
</organism>
<evidence type="ECO:0000313" key="7">
    <source>
        <dbReference type="EMBL" id="SKB06401.1"/>
    </source>
</evidence>
<name>A0A1T4YYK7_9ACTN</name>
<dbReference type="PANTHER" id="PTHR30055">
    <property type="entry name" value="HTH-TYPE TRANSCRIPTIONAL REGULATOR RUTR"/>
    <property type="match status" value="1"/>
</dbReference>
<dbReference type="GO" id="GO:0003700">
    <property type="term" value="F:DNA-binding transcription factor activity"/>
    <property type="evidence" value="ECO:0007669"/>
    <property type="project" value="TreeGrafter"/>
</dbReference>
<proteinExistence type="predicted"/>
<dbReference type="OrthoDB" id="1669699at2"/>
<evidence type="ECO:0000313" key="8">
    <source>
        <dbReference type="Proteomes" id="UP000191040"/>
    </source>
</evidence>
<evidence type="ECO:0000256" key="3">
    <source>
        <dbReference type="ARBA" id="ARBA00023163"/>
    </source>
</evidence>
<evidence type="ECO:0000256" key="2">
    <source>
        <dbReference type="ARBA" id="ARBA00023125"/>
    </source>
</evidence>
<keyword evidence="8" id="KW-1185">Reference proteome</keyword>
<dbReference type="Pfam" id="PF00440">
    <property type="entry name" value="TetR_N"/>
    <property type="match status" value="1"/>
</dbReference>
<feature type="DNA-binding region" description="H-T-H motif" evidence="4">
    <location>
        <begin position="47"/>
        <end position="66"/>
    </location>
</feature>
<dbReference type="PROSITE" id="PS50977">
    <property type="entry name" value="HTH_TETR_2"/>
    <property type="match status" value="1"/>
</dbReference>
<evidence type="ECO:0000256" key="4">
    <source>
        <dbReference type="PROSITE-ProRule" id="PRU00335"/>
    </source>
</evidence>
<accession>A0A1T4YYK7</accession>
<dbReference type="Pfam" id="PF17932">
    <property type="entry name" value="TetR_C_24"/>
    <property type="match status" value="1"/>
</dbReference>
<evidence type="ECO:0000256" key="1">
    <source>
        <dbReference type="ARBA" id="ARBA00023015"/>
    </source>
</evidence>
<gene>
    <name evidence="7" type="ORF">SAMN06295964_1295</name>
</gene>
<dbReference type="Gene3D" id="1.10.357.10">
    <property type="entry name" value="Tetracycline Repressor, domain 2"/>
    <property type="match status" value="1"/>
</dbReference>
<dbReference type="InterPro" id="IPR050109">
    <property type="entry name" value="HTH-type_TetR-like_transc_reg"/>
</dbReference>
<dbReference type="EMBL" id="LT796768">
    <property type="protein sequence ID" value="SKB06401.1"/>
    <property type="molecule type" value="Genomic_DNA"/>
</dbReference>
<sequence>MADDAPEVKPRRGRPRAEDRPEGDTLRDRVMREASVLFRQKGAAGTTIAEIARQSGVTAPALYWHFSSKDELLRELLDETWRGFNETLADALRWDLAPAERLRALVVAHTRWRLAEVEMPSGLAFVQLVESLPPEMSADLRAGLREYVAQISAILESGRRSGEMQFEDLRTTTRAVLNICLHSARSGEHPPEKIAQLNGDLVLAMVGAR</sequence>
<dbReference type="SUPFAM" id="SSF46689">
    <property type="entry name" value="Homeodomain-like"/>
    <property type="match status" value="1"/>
</dbReference>
<evidence type="ECO:0000256" key="5">
    <source>
        <dbReference type="SAM" id="MobiDB-lite"/>
    </source>
</evidence>
<dbReference type="PRINTS" id="PR00455">
    <property type="entry name" value="HTHTETR"/>
</dbReference>
<dbReference type="STRING" id="1736691.SAMN06295964_1295"/>
<reference evidence="8" key="1">
    <citation type="submission" date="2017-02" db="EMBL/GenBank/DDBJ databases">
        <authorList>
            <person name="Varghese N."/>
            <person name="Submissions S."/>
        </authorList>
    </citation>
    <scope>NUCLEOTIDE SEQUENCE [LARGE SCALE GENOMIC DNA]</scope>
    <source>
        <strain evidence="8">9H-4</strain>
    </source>
</reference>
<dbReference type="RefSeq" id="WP_078699392.1">
    <property type="nucleotide sequence ID" value="NZ_LT796768.1"/>
</dbReference>
<dbReference type="InterPro" id="IPR009057">
    <property type="entry name" value="Homeodomain-like_sf"/>
</dbReference>
<feature type="region of interest" description="Disordered" evidence="5">
    <location>
        <begin position="1"/>
        <end position="24"/>
    </location>
</feature>
<dbReference type="Proteomes" id="UP000191040">
    <property type="component" value="Chromosome I"/>
</dbReference>
<evidence type="ECO:0000259" key="6">
    <source>
        <dbReference type="PROSITE" id="PS50977"/>
    </source>
</evidence>